<evidence type="ECO:0000313" key="2">
    <source>
        <dbReference type="EMBL" id="GJE84593.1"/>
    </source>
</evidence>
<dbReference type="AlphaFoldDB" id="A0A9P3FXX2"/>
<protein>
    <submittedName>
        <fullName evidence="2">Uncharacterized protein</fullName>
    </submittedName>
</protein>
<gene>
    <name evidence="2" type="ORF">PsYK624_006690</name>
</gene>
<evidence type="ECO:0000313" key="3">
    <source>
        <dbReference type="Proteomes" id="UP000703269"/>
    </source>
</evidence>
<evidence type="ECO:0000256" key="1">
    <source>
        <dbReference type="SAM" id="MobiDB-lite"/>
    </source>
</evidence>
<keyword evidence="3" id="KW-1185">Reference proteome</keyword>
<organism evidence="2 3">
    <name type="scientific">Phanerochaete sordida</name>
    <dbReference type="NCBI Taxonomy" id="48140"/>
    <lineage>
        <taxon>Eukaryota</taxon>
        <taxon>Fungi</taxon>
        <taxon>Dikarya</taxon>
        <taxon>Basidiomycota</taxon>
        <taxon>Agaricomycotina</taxon>
        <taxon>Agaricomycetes</taxon>
        <taxon>Polyporales</taxon>
        <taxon>Phanerochaetaceae</taxon>
        <taxon>Phanerochaete</taxon>
    </lineage>
</organism>
<proteinExistence type="predicted"/>
<feature type="region of interest" description="Disordered" evidence="1">
    <location>
        <begin position="34"/>
        <end position="60"/>
    </location>
</feature>
<comment type="caution">
    <text evidence="2">The sequence shown here is derived from an EMBL/GenBank/DDBJ whole genome shotgun (WGS) entry which is preliminary data.</text>
</comment>
<sequence length="154" mass="17490">MFPDVLNSAKNVLIPGFASLRTWYKAVHSDASESQPSLELSLASPHSCDTQHADSPPHSIRHGLHAQRREAGQPRHRPRSAPVAVVHVVLQDRHGRRTHERVARPLRGQPRVQRLHQPGAHLHWQGIWYDRRAAMVRSRGGRIRLLVLSTPELR</sequence>
<reference evidence="2 3" key="1">
    <citation type="submission" date="2021-08" db="EMBL/GenBank/DDBJ databases">
        <title>Draft Genome Sequence of Phanerochaete sordida strain YK-624.</title>
        <authorList>
            <person name="Mori T."/>
            <person name="Dohra H."/>
            <person name="Suzuki T."/>
            <person name="Kawagishi H."/>
            <person name="Hirai H."/>
        </authorList>
    </citation>
    <scope>NUCLEOTIDE SEQUENCE [LARGE SCALE GENOMIC DNA]</scope>
    <source>
        <strain evidence="2 3">YK-624</strain>
    </source>
</reference>
<dbReference type="Proteomes" id="UP000703269">
    <property type="component" value="Unassembled WGS sequence"/>
</dbReference>
<accession>A0A9P3FXX2</accession>
<dbReference type="EMBL" id="BPQB01000001">
    <property type="protein sequence ID" value="GJE84593.1"/>
    <property type="molecule type" value="Genomic_DNA"/>
</dbReference>
<name>A0A9P3FXX2_9APHY</name>